<dbReference type="EMBL" id="QTTT01000001">
    <property type="protein sequence ID" value="REE97894.1"/>
    <property type="molecule type" value="Genomic_DNA"/>
</dbReference>
<keyword evidence="2" id="KW-0472">Membrane</keyword>
<evidence type="ECO:0000256" key="1">
    <source>
        <dbReference type="SAM" id="MobiDB-lite"/>
    </source>
</evidence>
<feature type="region of interest" description="Disordered" evidence="1">
    <location>
        <begin position="196"/>
        <end position="215"/>
    </location>
</feature>
<feature type="compositionally biased region" description="Basic residues" evidence="1">
    <location>
        <begin position="133"/>
        <end position="150"/>
    </location>
</feature>
<gene>
    <name evidence="3" type="ORF">DFJ69_3371</name>
</gene>
<dbReference type="AlphaFoldDB" id="A0A3D9SZ97"/>
<organism evidence="3 4">
    <name type="scientific">Thermomonospora umbrina</name>
    <dbReference type="NCBI Taxonomy" id="111806"/>
    <lineage>
        <taxon>Bacteria</taxon>
        <taxon>Bacillati</taxon>
        <taxon>Actinomycetota</taxon>
        <taxon>Actinomycetes</taxon>
        <taxon>Streptosporangiales</taxon>
        <taxon>Thermomonosporaceae</taxon>
        <taxon>Thermomonospora</taxon>
    </lineage>
</organism>
<keyword evidence="2" id="KW-1133">Transmembrane helix</keyword>
<keyword evidence="4" id="KW-1185">Reference proteome</keyword>
<protein>
    <submittedName>
        <fullName evidence="3">Uncharacterized protein</fullName>
    </submittedName>
</protein>
<dbReference type="Proteomes" id="UP000256661">
    <property type="component" value="Unassembled WGS sequence"/>
</dbReference>
<keyword evidence="2" id="KW-0812">Transmembrane</keyword>
<evidence type="ECO:0000313" key="4">
    <source>
        <dbReference type="Proteomes" id="UP000256661"/>
    </source>
</evidence>
<feature type="region of interest" description="Disordered" evidence="1">
    <location>
        <begin position="401"/>
        <end position="421"/>
    </location>
</feature>
<reference evidence="3 4" key="1">
    <citation type="submission" date="2018-08" db="EMBL/GenBank/DDBJ databases">
        <title>Sequencing the genomes of 1000 actinobacteria strains.</title>
        <authorList>
            <person name="Klenk H.-P."/>
        </authorList>
    </citation>
    <scope>NUCLEOTIDE SEQUENCE [LARGE SCALE GENOMIC DNA]</scope>
    <source>
        <strain evidence="3 4">DSM 43927</strain>
    </source>
</reference>
<feature type="region of interest" description="Disordered" evidence="1">
    <location>
        <begin position="108"/>
        <end position="150"/>
    </location>
</feature>
<accession>A0A3D9SZ97</accession>
<name>A0A3D9SZ97_9ACTN</name>
<feature type="region of interest" description="Disordered" evidence="1">
    <location>
        <begin position="1"/>
        <end position="21"/>
    </location>
</feature>
<comment type="caution">
    <text evidence="3">The sequence shown here is derived from an EMBL/GenBank/DDBJ whole genome shotgun (WGS) entry which is preliminary data.</text>
</comment>
<feature type="compositionally biased region" description="Basic residues" evidence="1">
    <location>
        <begin position="201"/>
        <end position="212"/>
    </location>
</feature>
<evidence type="ECO:0000313" key="3">
    <source>
        <dbReference type="EMBL" id="REE97894.1"/>
    </source>
</evidence>
<proteinExistence type="predicted"/>
<evidence type="ECO:0000256" key="2">
    <source>
        <dbReference type="SAM" id="Phobius"/>
    </source>
</evidence>
<sequence>MRRRDSRLRSVTRGSGDGAGAWCAEPVGPQNGPCAAAPVWSCVAGFLHWSQQPLFASGRLERSDADGADELGWWPKRRRGRTWVNADVRAERALACEEGLCELAEPLGPRRRRTSSPRIPTGWPSGQAGGGLRRQRPGLDRRRRSVRRSRRPPADLALEFALAGKVLGKVVGNLLLDSLDQVQSLGFGDPHGLGEVLGGGHRPRSGRGRTRRASYDVAGHHSVRRGVERAVRHLADARGPVRDSSRTDGAGRGRRDLRRGVVVDAAVVAPVDRCPNLDGQGSGGRTINTLAVVAGVLGCGEALIVIRELWPSPAAPGRSARRHPAHTVVLEPPSTAGGGREDLGRWLAEHLARPAGMLAVLRGDLALLERFMLDRHALFLTGLVVPPAFFGLVALTGGISGTRSPPTCNRGRGIGSTPPDL</sequence>
<feature type="transmembrane region" description="Helical" evidence="2">
    <location>
        <begin position="377"/>
        <end position="399"/>
    </location>
</feature>